<dbReference type="PANTHER" id="PTHR24082:SF473">
    <property type="entry name" value="ECDYSONE-INDUCED PROTEIN 75B, ISOFORM B"/>
    <property type="match status" value="1"/>
</dbReference>
<feature type="compositionally biased region" description="Low complexity" evidence="11">
    <location>
        <begin position="678"/>
        <end position="698"/>
    </location>
</feature>
<evidence type="ECO:0000313" key="15">
    <source>
        <dbReference type="EMBL" id="KRY74462.1"/>
    </source>
</evidence>
<dbReference type="InterPro" id="IPR050234">
    <property type="entry name" value="Nuclear_hormone_rcpt_NR1"/>
</dbReference>
<dbReference type="PROSITE" id="PS51030">
    <property type="entry name" value="NUCLEAR_REC_DBD_2"/>
    <property type="match status" value="1"/>
</dbReference>
<feature type="compositionally biased region" description="Low complexity" evidence="11">
    <location>
        <begin position="944"/>
        <end position="958"/>
    </location>
</feature>
<dbReference type="EMBL" id="JYDR01000025">
    <property type="protein sequence ID" value="KRY74462.1"/>
    <property type="molecule type" value="Genomic_DNA"/>
</dbReference>
<dbReference type="InterPro" id="IPR001628">
    <property type="entry name" value="Znf_hrmn_rcpt"/>
</dbReference>
<feature type="compositionally biased region" description="Polar residues" evidence="11">
    <location>
        <begin position="663"/>
        <end position="672"/>
    </location>
</feature>
<feature type="compositionally biased region" description="Gly residues" evidence="11">
    <location>
        <begin position="793"/>
        <end position="807"/>
    </location>
</feature>
<feature type="region of interest" description="Disordered" evidence="11">
    <location>
        <begin position="135"/>
        <end position="175"/>
    </location>
</feature>
<comment type="subcellular location">
    <subcellularLocation>
        <location evidence="1">Cytoplasm</location>
    </subcellularLocation>
</comment>
<keyword evidence="10" id="KW-0539">Nucleus</keyword>
<dbReference type="Pfam" id="PF00105">
    <property type="entry name" value="zf-C4"/>
    <property type="match status" value="1"/>
</dbReference>
<organism evidence="15 16">
    <name type="scientific">Trichinella pseudospiralis</name>
    <name type="common">Parasitic roundworm</name>
    <dbReference type="NCBI Taxonomy" id="6337"/>
    <lineage>
        <taxon>Eukaryota</taxon>
        <taxon>Metazoa</taxon>
        <taxon>Ecdysozoa</taxon>
        <taxon>Nematoda</taxon>
        <taxon>Enoplea</taxon>
        <taxon>Dorylaimia</taxon>
        <taxon>Trichinellida</taxon>
        <taxon>Trichinellidae</taxon>
        <taxon>Trichinella</taxon>
    </lineage>
</organism>
<evidence type="ECO:0000256" key="2">
    <source>
        <dbReference type="ARBA" id="ARBA00008092"/>
    </source>
</evidence>
<dbReference type="Gene3D" id="3.30.50.10">
    <property type="entry name" value="Erythroid Transcription Factor GATA-1, subunit A"/>
    <property type="match status" value="1"/>
</dbReference>
<dbReference type="PANTHER" id="PTHR24082">
    <property type="entry name" value="NUCLEAR HORMONE RECEPTOR"/>
    <property type="match status" value="1"/>
</dbReference>
<keyword evidence="9 15" id="KW-0675">Receptor</keyword>
<dbReference type="GO" id="GO:0000978">
    <property type="term" value="F:RNA polymerase II cis-regulatory region sequence-specific DNA binding"/>
    <property type="evidence" value="ECO:0007669"/>
    <property type="project" value="TreeGrafter"/>
</dbReference>
<sequence>LETTSTSASSTATVFFFFLCVCVCVCLLHVVFMEFGKRWKIENTNADQGERCPGPAQDQHSERRQSAFRLVHRSPSLPASSNRNTSPPASRSLAPTRSLFTPGSPPTLDPSMIHTLQFVKQAVERSILHQALKNNQSNKAVEHSSSSMQQQQQQQQQRILSSPFETDRPAGSSCSDASYEGSSVLCQVCGDRASGFHYGVHACEGCKGFFRRSIQQKIQYRPCSKNQQCSVLRINRNRCQYCRLKKCIAVGMSRDAVRFGRVPKKEKAKLLAEIQRANTNNQLANLMSTMEDAEKVVSTLVASYIETDSYFKSCSQLLIENFREHRFNMRISLTACPLHPEDVMMGNVAYTDEMSENYLPAIRSVITFAKNIPGFSILLEEDQIILLKAGVFEALLLRLAPLFDTTTKSLMLLNGSIYQRGASIQGGAGPSRFLVDSLFDFIERFNALELTDVEMALFSAVVLISSGRPGLKNPELVGKCSQRLRQLLEQVIYMQHGNDVRFFNTLMQNIPNLRTLNTLHAEKLLDADSRLEKRCPMDLPGKVKPCSVATQEAVSSSTGSSSISSSSSSGGGTGATIDDGGVEHGSRCEMVSEALSSCSVRPPQQWLDLTTKKGRRDSSSSGEQQPSTNLRLLGSSGAGAGVAAAGAEPSQLTVVKLHVHSPTFPSKDNISFDSGKGSLSAKESFSSNESLSEQSMNEYKSTGTVLHKPLTLSNSFDQQQQHHHQQQQQQQQHGLALSDQMPTLKQALQTPPLVPLPRVETRLNFNAGNLRDKHACLASLLERQPPVSDVSTGSGGNSHGEGSGGGASVTAGSGLGAPLFGQYASGMVNNNSQAELSPLAAQIAHLSQRVGLYTGQKLFPYDSADVWSMIYANQLASMLTKGSDEASSIAPAAASSSAATALLQQRLLYNLRWTLDDKATLYGYGGASLAAGLLTGHPLHQQSSCSSVTSSMTGTSPSAPVSSQTIVTTNRESSSDDEPLNLSKKASPAAGRLAGSVLCGVKRQSDSTLTSAL</sequence>
<keyword evidence="12" id="KW-1133">Transmembrane helix</keyword>
<dbReference type="GO" id="GO:0004879">
    <property type="term" value="F:nuclear receptor activity"/>
    <property type="evidence" value="ECO:0007669"/>
    <property type="project" value="InterPro"/>
</dbReference>
<keyword evidence="7" id="KW-0238">DNA-binding</keyword>
<feature type="region of interest" description="Disordered" evidence="11">
    <location>
        <begin position="944"/>
        <end position="989"/>
    </location>
</feature>
<evidence type="ECO:0000256" key="11">
    <source>
        <dbReference type="SAM" id="MobiDB-lite"/>
    </source>
</evidence>
<feature type="region of interest" description="Disordered" evidence="11">
    <location>
        <begin position="786"/>
        <end position="810"/>
    </location>
</feature>
<accession>A0A0V1EKX0</accession>
<evidence type="ECO:0000256" key="4">
    <source>
        <dbReference type="ARBA" id="ARBA00022771"/>
    </source>
</evidence>
<dbReference type="Proteomes" id="UP000054632">
    <property type="component" value="Unassembled WGS sequence"/>
</dbReference>
<dbReference type="GO" id="GO:0009755">
    <property type="term" value="P:hormone-mediated signaling pathway"/>
    <property type="evidence" value="ECO:0007669"/>
    <property type="project" value="TreeGrafter"/>
</dbReference>
<dbReference type="InterPro" id="IPR001728">
    <property type="entry name" value="ThyrH_rcpt"/>
</dbReference>
<dbReference type="InterPro" id="IPR000536">
    <property type="entry name" value="Nucl_hrmn_rcpt_lig-bd"/>
</dbReference>
<feature type="non-terminal residue" evidence="15">
    <location>
        <position position="1"/>
    </location>
</feature>
<dbReference type="PROSITE" id="PS51843">
    <property type="entry name" value="NR_LBD"/>
    <property type="match status" value="1"/>
</dbReference>
<evidence type="ECO:0000256" key="5">
    <source>
        <dbReference type="ARBA" id="ARBA00022833"/>
    </source>
</evidence>
<dbReference type="InterPro" id="IPR035500">
    <property type="entry name" value="NHR-like_dom_sf"/>
</dbReference>
<feature type="region of interest" description="Disordered" evidence="11">
    <location>
        <begin position="554"/>
        <end position="584"/>
    </location>
</feature>
<feature type="compositionally biased region" description="Polar residues" evidence="11">
    <location>
        <begin position="959"/>
        <end position="972"/>
    </location>
</feature>
<keyword evidence="4" id="KW-0863">Zinc-finger</keyword>
<dbReference type="InterPro" id="IPR013088">
    <property type="entry name" value="Znf_NHR/GATA"/>
</dbReference>
<evidence type="ECO:0000259" key="14">
    <source>
        <dbReference type="PROSITE" id="PS51843"/>
    </source>
</evidence>
<reference evidence="15 16" key="1">
    <citation type="submission" date="2015-01" db="EMBL/GenBank/DDBJ databases">
        <title>Evolution of Trichinella species and genotypes.</title>
        <authorList>
            <person name="Korhonen P.K."/>
            <person name="Edoardo P."/>
            <person name="Giuseppe L.R."/>
            <person name="Gasser R.B."/>
        </authorList>
    </citation>
    <scope>NUCLEOTIDE SEQUENCE [LARGE SCALE GENOMIC DNA]</scope>
    <source>
        <strain evidence="15">ISS13</strain>
    </source>
</reference>
<keyword evidence="5" id="KW-0862">Zinc</keyword>
<feature type="compositionally biased region" description="Polar residues" evidence="11">
    <location>
        <begin position="77"/>
        <end position="101"/>
    </location>
</feature>
<dbReference type="GO" id="GO:0030154">
    <property type="term" value="P:cell differentiation"/>
    <property type="evidence" value="ECO:0007669"/>
    <property type="project" value="TreeGrafter"/>
</dbReference>
<name>A0A0V1EKX0_TRIPS</name>
<dbReference type="PRINTS" id="PR00047">
    <property type="entry name" value="STROIDFINGER"/>
</dbReference>
<evidence type="ECO:0000256" key="7">
    <source>
        <dbReference type="ARBA" id="ARBA00023125"/>
    </source>
</evidence>
<feature type="region of interest" description="Disordered" evidence="11">
    <location>
        <begin position="716"/>
        <end position="736"/>
    </location>
</feature>
<keyword evidence="12" id="KW-0812">Transmembrane</keyword>
<evidence type="ECO:0000313" key="16">
    <source>
        <dbReference type="Proteomes" id="UP000054632"/>
    </source>
</evidence>
<dbReference type="InterPro" id="IPR001723">
    <property type="entry name" value="Nuclear_hrmn_rcpt"/>
</dbReference>
<feature type="domain" description="NR LBD" evidence="14">
    <location>
        <begin position="292"/>
        <end position="546"/>
    </location>
</feature>
<evidence type="ECO:0000256" key="3">
    <source>
        <dbReference type="ARBA" id="ARBA00022723"/>
    </source>
</evidence>
<evidence type="ECO:0000256" key="1">
    <source>
        <dbReference type="ARBA" id="ARBA00004496"/>
    </source>
</evidence>
<dbReference type="FunFam" id="3.30.50.10:FF:000013">
    <property type="entry name" value="Nuclear receptor subfamily 1 group D member 2"/>
    <property type="match status" value="1"/>
</dbReference>
<dbReference type="Pfam" id="PF00104">
    <property type="entry name" value="Hormone_recep"/>
    <property type="match status" value="1"/>
</dbReference>
<dbReference type="PRINTS" id="PR00546">
    <property type="entry name" value="THYROIDHORMR"/>
</dbReference>
<dbReference type="SMART" id="SM00399">
    <property type="entry name" value="ZnF_C4"/>
    <property type="match status" value="1"/>
</dbReference>
<dbReference type="PROSITE" id="PS00031">
    <property type="entry name" value="NUCLEAR_REC_DBD_1"/>
    <property type="match status" value="1"/>
</dbReference>
<proteinExistence type="inferred from homology"/>
<dbReference type="PRINTS" id="PR00398">
    <property type="entry name" value="STRDHORMONER"/>
</dbReference>
<keyword evidence="8" id="KW-0804">Transcription</keyword>
<dbReference type="GO" id="GO:0005737">
    <property type="term" value="C:cytoplasm"/>
    <property type="evidence" value="ECO:0007669"/>
    <property type="project" value="UniProtKB-SubCell"/>
</dbReference>
<evidence type="ECO:0000256" key="9">
    <source>
        <dbReference type="ARBA" id="ARBA00023170"/>
    </source>
</evidence>
<keyword evidence="3" id="KW-0479">Metal-binding</keyword>
<feature type="domain" description="Nuclear receptor" evidence="13">
    <location>
        <begin position="183"/>
        <end position="259"/>
    </location>
</feature>
<feature type="region of interest" description="Disordered" evidence="11">
    <location>
        <begin position="663"/>
        <end position="701"/>
    </location>
</feature>
<comment type="similarity">
    <text evidence="2">Belongs to the nuclear hormone receptor family. NR1 subfamily.</text>
</comment>
<evidence type="ECO:0000256" key="10">
    <source>
        <dbReference type="ARBA" id="ARBA00023242"/>
    </source>
</evidence>
<feature type="compositionally biased region" description="Low complexity" evidence="11">
    <location>
        <begin position="554"/>
        <end position="568"/>
    </location>
</feature>
<evidence type="ECO:0000256" key="6">
    <source>
        <dbReference type="ARBA" id="ARBA00023015"/>
    </source>
</evidence>
<dbReference type="Gene3D" id="1.10.565.10">
    <property type="entry name" value="Retinoid X Receptor"/>
    <property type="match status" value="1"/>
</dbReference>
<gene>
    <name evidence="15" type="primary">E75</name>
    <name evidence="15" type="ORF">T4A_14001</name>
</gene>
<dbReference type="SMART" id="SM00430">
    <property type="entry name" value="HOLI"/>
    <property type="match status" value="1"/>
</dbReference>
<evidence type="ECO:0000256" key="12">
    <source>
        <dbReference type="SAM" id="Phobius"/>
    </source>
</evidence>
<evidence type="ECO:0000256" key="8">
    <source>
        <dbReference type="ARBA" id="ARBA00023163"/>
    </source>
</evidence>
<feature type="transmembrane region" description="Helical" evidence="12">
    <location>
        <begin position="12"/>
        <end position="32"/>
    </location>
</feature>
<dbReference type="AlphaFoldDB" id="A0A0V1EKX0"/>
<dbReference type="SUPFAM" id="SSF48508">
    <property type="entry name" value="Nuclear receptor ligand-binding domain"/>
    <property type="match status" value="1"/>
</dbReference>
<protein>
    <submittedName>
        <fullName evidence="15">Nuclear hormone receptor E75</fullName>
    </submittedName>
</protein>
<keyword evidence="6" id="KW-0805">Transcription regulation</keyword>
<evidence type="ECO:0000259" key="13">
    <source>
        <dbReference type="PROSITE" id="PS51030"/>
    </source>
</evidence>
<dbReference type="GO" id="GO:0008270">
    <property type="term" value="F:zinc ion binding"/>
    <property type="evidence" value="ECO:0007669"/>
    <property type="project" value="UniProtKB-KW"/>
</dbReference>
<comment type="caution">
    <text evidence="15">The sequence shown here is derived from an EMBL/GenBank/DDBJ whole genome shotgun (WGS) entry which is preliminary data.</text>
</comment>
<dbReference type="SUPFAM" id="SSF57716">
    <property type="entry name" value="Glucocorticoid receptor-like (DNA-binding domain)"/>
    <property type="match status" value="1"/>
</dbReference>
<feature type="compositionally biased region" description="Polar residues" evidence="11">
    <location>
        <begin position="619"/>
        <end position="630"/>
    </location>
</feature>
<keyword evidence="12" id="KW-0472">Membrane</keyword>
<feature type="compositionally biased region" description="Polar residues" evidence="11">
    <location>
        <begin position="135"/>
        <end position="148"/>
    </location>
</feature>
<feature type="region of interest" description="Disordered" evidence="11">
    <location>
        <begin position="609"/>
        <end position="635"/>
    </location>
</feature>
<feature type="region of interest" description="Disordered" evidence="11">
    <location>
        <begin position="45"/>
        <end position="106"/>
    </location>
</feature>
<dbReference type="GO" id="GO:0045944">
    <property type="term" value="P:positive regulation of transcription by RNA polymerase II"/>
    <property type="evidence" value="ECO:0007669"/>
    <property type="project" value="TreeGrafter"/>
</dbReference>
<dbReference type="CDD" id="cd07166">
    <property type="entry name" value="NR_DBD_REV_ERB"/>
    <property type="match status" value="1"/>
</dbReference>
<dbReference type="GO" id="GO:0000122">
    <property type="term" value="P:negative regulation of transcription by RNA polymerase II"/>
    <property type="evidence" value="ECO:0007669"/>
    <property type="project" value="TreeGrafter"/>
</dbReference>